<gene>
    <name evidence="3" type="ORF">J2S55_005688</name>
</gene>
<dbReference type="PROSITE" id="PS00134">
    <property type="entry name" value="TRYPSIN_HIS"/>
    <property type="match status" value="1"/>
</dbReference>
<dbReference type="SUPFAM" id="SSF50494">
    <property type="entry name" value="Trypsin-like serine proteases"/>
    <property type="match status" value="1"/>
</dbReference>
<dbReference type="Proteomes" id="UP001230426">
    <property type="component" value="Unassembled WGS sequence"/>
</dbReference>
<protein>
    <recommendedName>
        <fullName evidence="5">Serine protease</fullName>
    </recommendedName>
</protein>
<dbReference type="EMBL" id="JAUSRB010000002">
    <property type="protein sequence ID" value="MDP9866422.1"/>
    <property type="molecule type" value="Genomic_DNA"/>
</dbReference>
<reference evidence="3 4" key="1">
    <citation type="submission" date="2023-07" db="EMBL/GenBank/DDBJ databases">
        <title>Sequencing the genomes of 1000 actinobacteria strains.</title>
        <authorList>
            <person name="Klenk H.-P."/>
        </authorList>
    </citation>
    <scope>NUCLEOTIDE SEQUENCE [LARGE SCALE GENOMIC DNA]</scope>
    <source>
        <strain evidence="3 4">DSM 44109</strain>
    </source>
</reference>
<feature type="signal peptide" evidence="2">
    <location>
        <begin position="1"/>
        <end position="37"/>
    </location>
</feature>
<proteinExistence type="predicted"/>
<organism evidence="3 4">
    <name type="scientific">Streptosporangium brasiliense</name>
    <dbReference type="NCBI Taxonomy" id="47480"/>
    <lineage>
        <taxon>Bacteria</taxon>
        <taxon>Bacillati</taxon>
        <taxon>Actinomycetota</taxon>
        <taxon>Actinomycetes</taxon>
        <taxon>Streptosporangiales</taxon>
        <taxon>Streptosporangiaceae</taxon>
        <taxon>Streptosporangium</taxon>
    </lineage>
</organism>
<keyword evidence="2" id="KW-0732">Signal</keyword>
<evidence type="ECO:0000313" key="4">
    <source>
        <dbReference type="Proteomes" id="UP001230426"/>
    </source>
</evidence>
<dbReference type="InterPro" id="IPR018114">
    <property type="entry name" value="TRYPSIN_HIS"/>
</dbReference>
<evidence type="ECO:0000256" key="2">
    <source>
        <dbReference type="SAM" id="SignalP"/>
    </source>
</evidence>
<dbReference type="Gene3D" id="2.40.10.10">
    <property type="entry name" value="Trypsin-like serine proteases"/>
    <property type="match status" value="2"/>
</dbReference>
<name>A0ABT9RC31_9ACTN</name>
<feature type="region of interest" description="Disordered" evidence="1">
    <location>
        <begin position="362"/>
        <end position="383"/>
    </location>
</feature>
<comment type="caution">
    <text evidence="3">The sequence shown here is derived from an EMBL/GenBank/DDBJ whole genome shotgun (WGS) entry which is preliminary data.</text>
</comment>
<evidence type="ECO:0000313" key="3">
    <source>
        <dbReference type="EMBL" id="MDP9866422.1"/>
    </source>
</evidence>
<evidence type="ECO:0008006" key="5">
    <source>
        <dbReference type="Google" id="ProtNLM"/>
    </source>
</evidence>
<feature type="chain" id="PRO_5045687692" description="Serine protease" evidence="2">
    <location>
        <begin position="38"/>
        <end position="435"/>
    </location>
</feature>
<accession>A0ABT9RC31</accession>
<dbReference type="RefSeq" id="WP_306867102.1">
    <property type="nucleotide sequence ID" value="NZ_JAUSRB010000002.1"/>
</dbReference>
<sequence>MKIPPITSKAPRSTGRLAVALGVALAMVAMGAAQATAAPVPVPAPALTPVPVRDAGTRAVEPAGRVPGGFASWKDLLATQEKLVKAADRVTTAVRTQDGTGFAGIIAAPENRELRVYWKGDIPERVSALVGRLRRDVPVSVLPAAHSARELESETDRLVRASGGAITSIAPNADGSGLTVSGADYGLTRSKVADSAVPVTVEAGVTPAPASRWDDAAPWLGGAAWRNTGTGRGCSTGFAVTAGGTSWMLSAAHCGSVGQTATDPTGQVIGPITHANTSRDVMLIRAGTAGRVYNNNPGTVSPEFSNPVAGTSASYVGMWLCTSGAYSGTICLCQVKMTNVTIYLAESVLYGLALLENSTRKNVAGQGDSGGPVETPEPSSTTRQSAVGVISLIDTSAQVPCTGYVVNGRICSWRLYYSPWSNATAAFPGIAVVTG</sequence>
<dbReference type="InterPro" id="IPR009003">
    <property type="entry name" value="Peptidase_S1_PA"/>
</dbReference>
<dbReference type="InterPro" id="IPR043504">
    <property type="entry name" value="Peptidase_S1_PA_chymotrypsin"/>
</dbReference>
<evidence type="ECO:0000256" key="1">
    <source>
        <dbReference type="SAM" id="MobiDB-lite"/>
    </source>
</evidence>
<keyword evidence="4" id="KW-1185">Reference proteome</keyword>